<evidence type="ECO:0000313" key="2">
    <source>
        <dbReference type="Proteomes" id="UP000321393"/>
    </source>
</evidence>
<name>A0A5A7UIF7_CUCMM</name>
<evidence type="ECO:0000313" key="1">
    <source>
        <dbReference type="EMBL" id="KAA0055673.1"/>
    </source>
</evidence>
<dbReference type="Proteomes" id="UP000321393">
    <property type="component" value="Unassembled WGS sequence"/>
</dbReference>
<protein>
    <submittedName>
        <fullName evidence="1">Uncharacterized protein</fullName>
    </submittedName>
</protein>
<dbReference type="AlphaFoldDB" id="A0A5A7UIF7"/>
<dbReference type="PANTHER" id="PTHR48185:SF1">
    <property type="entry name" value="NADH:QUINONE OXIDOREDUCTASE_MRP ANTIPORTER MEMBRANE SUBUNIT DOMAIN-CONTAINING PROTEIN"/>
    <property type="match status" value="1"/>
</dbReference>
<comment type="caution">
    <text evidence="1">The sequence shown here is derived from an EMBL/GenBank/DDBJ whole genome shotgun (WGS) entry which is preliminary data.</text>
</comment>
<dbReference type="EMBL" id="SSTE01008412">
    <property type="protein sequence ID" value="KAA0055673.1"/>
    <property type="molecule type" value="Genomic_DNA"/>
</dbReference>
<reference evidence="1 2" key="1">
    <citation type="submission" date="2019-08" db="EMBL/GenBank/DDBJ databases">
        <title>Draft genome sequences of two oriental melons (Cucumis melo L. var makuwa).</title>
        <authorList>
            <person name="Kwon S.-Y."/>
        </authorList>
    </citation>
    <scope>NUCLEOTIDE SEQUENCE [LARGE SCALE GENOMIC DNA]</scope>
    <source>
        <strain evidence="2">cv. SW 3</strain>
        <tissue evidence="1">Leaf</tissue>
    </source>
</reference>
<dbReference type="PANTHER" id="PTHR48185">
    <property type="entry name" value="BNACNNG12700D PROTEIN"/>
    <property type="match status" value="1"/>
</dbReference>
<accession>A0A5A7UIF7</accession>
<organism evidence="1 2">
    <name type="scientific">Cucumis melo var. makuwa</name>
    <name type="common">Oriental melon</name>
    <dbReference type="NCBI Taxonomy" id="1194695"/>
    <lineage>
        <taxon>Eukaryota</taxon>
        <taxon>Viridiplantae</taxon>
        <taxon>Streptophyta</taxon>
        <taxon>Embryophyta</taxon>
        <taxon>Tracheophyta</taxon>
        <taxon>Spermatophyta</taxon>
        <taxon>Magnoliopsida</taxon>
        <taxon>eudicotyledons</taxon>
        <taxon>Gunneridae</taxon>
        <taxon>Pentapetalae</taxon>
        <taxon>rosids</taxon>
        <taxon>fabids</taxon>
        <taxon>Cucurbitales</taxon>
        <taxon>Cucurbitaceae</taxon>
        <taxon>Benincaseae</taxon>
        <taxon>Cucumis</taxon>
    </lineage>
</organism>
<dbReference type="STRING" id="1194695.A0A5A7UIF7"/>
<proteinExistence type="predicted"/>
<sequence length="314" mass="36331">MLQRSAYQGIEREELELELVRVKSRKRGGGALRSTAQMVPYEVSISLILIVRLVSAFGSAKAIAWMFSKPNPGSLSDQGSGHKGPSTIQGQAISMKPGASKWKCFDILRSLREDKARNSWSSLALLQIQRIRTLSLSVERYLSIGHSNTQGYKPRQQVLSIRRCRLFSFRGSPRQKKERVVDERGKHLEKKEQERYEGARVSCRTYSDNRKTEYKDSTLKSDLIISERERQGKELQRAKRIDFKKKKASNELRGLIIKREDEQRIYNKARLKDEDKLVQTVRNPFIFKVRSSSTKKDRRSTKNLWNESEVLILI</sequence>
<gene>
    <name evidence="1" type="ORF">E6C27_scaffold181G00480</name>
</gene>
<dbReference type="OrthoDB" id="1737586at2759"/>